<accession>A0A5C5V4P1</accession>
<keyword evidence="4" id="KW-1185">Reference proteome</keyword>
<proteinExistence type="predicted"/>
<evidence type="ECO:0000313" key="4">
    <source>
        <dbReference type="Proteomes" id="UP000318878"/>
    </source>
</evidence>
<feature type="region of interest" description="Disordered" evidence="1">
    <location>
        <begin position="104"/>
        <end position="152"/>
    </location>
</feature>
<evidence type="ECO:0000256" key="2">
    <source>
        <dbReference type="SAM" id="Phobius"/>
    </source>
</evidence>
<name>A0A5C5V4P1_9BACT</name>
<evidence type="ECO:0000313" key="3">
    <source>
        <dbReference type="EMBL" id="TWT32702.1"/>
    </source>
</evidence>
<feature type="region of interest" description="Disordered" evidence="1">
    <location>
        <begin position="180"/>
        <end position="203"/>
    </location>
</feature>
<keyword evidence="2" id="KW-0472">Membrane</keyword>
<feature type="transmembrane region" description="Helical" evidence="2">
    <location>
        <begin position="340"/>
        <end position="362"/>
    </location>
</feature>
<dbReference type="AlphaFoldDB" id="A0A5C5V4P1"/>
<keyword evidence="2" id="KW-0812">Transmembrane</keyword>
<organism evidence="3 4">
    <name type="scientific">Blastopirellula retiformator</name>
    <dbReference type="NCBI Taxonomy" id="2527970"/>
    <lineage>
        <taxon>Bacteria</taxon>
        <taxon>Pseudomonadati</taxon>
        <taxon>Planctomycetota</taxon>
        <taxon>Planctomycetia</taxon>
        <taxon>Pirellulales</taxon>
        <taxon>Pirellulaceae</taxon>
        <taxon>Blastopirellula</taxon>
    </lineage>
</organism>
<gene>
    <name evidence="3" type="ORF">Enr8_25070</name>
</gene>
<feature type="compositionally biased region" description="Pro residues" evidence="1">
    <location>
        <begin position="140"/>
        <end position="149"/>
    </location>
</feature>
<comment type="caution">
    <text evidence="3">The sequence shown here is derived from an EMBL/GenBank/DDBJ whole genome shotgun (WGS) entry which is preliminary data.</text>
</comment>
<reference evidence="3 4" key="1">
    <citation type="submission" date="2019-02" db="EMBL/GenBank/DDBJ databases">
        <title>Deep-cultivation of Planctomycetes and their phenomic and genomic characterization uncovers novel biology.</title>
        <authorList>
            <person name="Wiegand S."/>
            <person name="Jogler M."/>
            <person name="Boedeker C."/>
            <person name="Pinto D."/>
            <person name="Vollmers J."/>
            <person name="Rivas-Marin E."/>
            <person name="Kohn T."/>
            <person name="Peeters S.H."/>
            <person name="Heuer A."/>
            <person name="Rast P."/>
            <person name="Oberbeckmann S."/>
            <person name="Bunk B."/>
            <person name="Jeske O."/>
            <person name="Meyerdierks A."/>
            <person name="Storesund J.E."/>
            <person name="Kallscheuer N."/>
            <person name="Luecker S."/>
            <person name="Lage O.M."/>
            <person name="Pohl T."/>
            <person name="Merkel B.J."/>
            <person name="Hornburger P."/>
            <person name="Mueller R.-W."/>
            <person name="Bruemmer F."/>
            <person name="Labrenz M."/>
            <person name="Spormann A.M."/>
            <person name="Op Den Camp H."/>
            <person name="Overmann J."/>
            <person name="Amann R."/>
            <person name="Jetten M.S.M."/>
            <person name="Mascher T."/>
            <person name="Medema M.H."/>
            <person name="Devos D.P."/>
            <person name="Kaster A.-K."/>
            <person name="Ovreas L."/>
            <person name="Rohde M."/>
            <person name="Galperin M.Y."/>
            <person name="Jogler C."/>
        </authorList>
    </citation>
    <scope>NUCLEOTIDE SEQUENCE [LARGE SCALE GENOMIC DNA]</scope>
    <source>
        <strain evidence="3 4">Enr8</strain>
    </source>
</reference>
<dbReference type="EMBL" id="SJPF01000003">
    <property type="protein sequence ID" value="TWT32702.1"/>
    <property type="molecule type" value="Genomic_DNA"/>
</dbReference>
<evidence type="ECO:0000256" key="1">
    <source>
        <dbReference type="SAM" id="MobiDB-lite"/>
    </source>
</evidence>
<feature type="transmembrane region" description="Helical" evidence="2">
    <location>
        <begin position="45"/>
        <end position="66"/>
    </location>
</feature>
<feature type="transmembrane region" description="Helical" evidence="2">
    <location>
        <begin position="305"/>
        <end position="328"/>
    </location>
</feature>
<sequence>MVETQYCSLELIMLPALQLAQSVACLGQIAEPISATTQSVAMSPAIVLLLAIAACGFLAVLLTIIFGRWKILAGLLVCGVLGTIGLGLLSLVAVRVDVQTENNSPYRTRSSMRVERTTTRQLATAPPIELRAETSEQPTLPDPASPPANPASQATIVNAVGSALYDAFVQPTVNTAENAGASRIIPPGRPDWVDQEPTSQDGVDYVSLSTGPYSSSTECYKALQALTEEAVLEQTAQLLGSEARASRIPLDDQLIADHIHLQTYKEQLDTTVGPMQQWHAHLQFNDQFRREIEQRWRQVQQSTRLGYAGGLFAGVLAVLGILYSALSYNAATDRRHQGRLQTIAGAAILGVVGGAILLTQWFPPV</sequence>
<dbReference type="Proteomes" id="UP000318878">
    <property type="component" value="Unassembled WGS sequence"/>
</dbReference>
<protein>
    <submittedName>
        <fullName evidence="3">Uncharacterized protein</fullName>
    </submittedName>
</protein>
<keyword evidence="2" id="KW-1133">Transmembrane helix</keyword>
<feature type="transmembrane region" description="Helical" evidence="2">
    <location>
        <begin position="73"/>
        <end position="94"/>
    </location>
</feature>